<protein>
    <submittedName>
        <fullName evidence="5">Tubulin--tyrosine ligase-like protein 12</fullName>
    </submittedName>
</protein>
<sequence>MTQLLSYKQFLQIHEPQLLAAGLPELFWKNLHEKLANQIFDAGKYFEVIIEENNDPNETISSQVKALSDLRVDDPKNVFLIDHAWTFRPNSARNALRQVDGLRKRLTDMFNIKVAADDPSSSYFFAGDDPSMGADCESSSAGNDQNGDGLTEQSQGAVDDRIMDEIWKYAMTYSVRIRNAEMDEGQIPLWYLMDEFGIRIGHSLQPNAKMVPFLNLSDQMTYSLLFPVQNVSADDIVTRNYVDTQLAKDHPDWFDVLLHPWQPDDNFAGRPICHAPKTNEYFMSGRLHDLVPSGEQGAKTNFRKSVDDPNILVCASDLQLIGKLRRISVEETTDPMSADIIWRRDHFNDFRLLAEQNPGALINQFPFEAILTVKDLFAAAVQSFVDEQQNGLNVVQLVDELSLRWSPQWFPLTFNLSMELPQFVAYFQRRAKKNLDNCWIVKPWNLARGMDTHVTRNLNSIIRQAESGPKIVSKYIENPLLFRRLDSGNLVKFDLRYIVFVRQLCEPIDIVVFNQFWIRFAIHEYNLRNLDDHFAHLTVHQYGDNKANVYQLRCDEFVDQLCKQYPKLRWPEVQEKINAVIVEVFRVVTKNSPPRGIAPNRQSRAMYGLDLMLHWRDHDDSDALCARPPVDELGAEDVSVAFIEANFMPDCERACQYYGDFADIAFETLFFGKTDPERVTKLSFSQ</sequence>
<reference evidence="4" key="1">
    <citation type="submission" date="2014-05" db="EMBL/GenBank/DDBJ databases">
        <title>The genome and life-stage specific transcriptomes of Globodera pallida elucidate key aspects of plant parasitism by a cyst nematode.</title>
        <authorList>
            <person name="Cotton J.A."/>
            <person name="Lilley C.J."/>
            <person name="Jones L.M."/>
            <person name="Kikuchi T."/>
            <person name="Reid A.J."/>
            <person name="Thorpe P."/>
            <person name="Tsai I.J."/>
            <person name="Beasley H."/>
            <person name="Blok V."/>
            <person name="Cock P.J.A."/>
            <person name="Van den Akker S.E."/>
            <person name="Holroyd N."/>
            <person name="Hunt M."/>
            <person name="Mantelin S."/>
            <person name="Naghra H."/>
            <person name="Pain A."/>
            <person name="Palomares-Rius J.E."/>
            <person name="Zarowiecki M."/>
            <person name="Berriman M."/>
            <person name="Jones J.T."/>
            <person name="Urwin P.E."/>
        </authorList>
    </citation>
    <scope>NUCLEOTIDE SEQUENCE [LARGE SCALE GENOMIC DNA]</scope>
    <source>
        <strain evidence="4">Lindley</strain>
    </source>
</reference>
<dbReference type="Proteomes" id="UP000050741">
    <property type="component" value="Unassembled WGS sequence"/>
</dbReference>
<evidence type="ECO:0000313" key="4">
    <source>
        <dbReference type="Proteomes" id="UP000050741"/>
    </source>
</evidence>
<dbReference type="InterPro" id="IPR057954">
    <property type="entry name" value="SET_TTL12"/>
</dbReference>
<comment type="similarity">
    <text evidence="1">Belongs to the tubulin--tyrosine ligase family.</text>
</comment>
<dbReference type="PANTHER" id="PTHR46088:SF1">
    <property type="entry name" value="TUBULIN--TYROSINE LIGASE-LIKE PROTEIN 12"/>
    <property type="match status" value="1"/>
</dbReference>
<proteinExistence type="inferred from homology"/>
<dbReference type="WBParaSite" id="GPLIN_001471600">
    <property type="protein sequence ID" value="GPLIN_001471600"/>
    <property type="gene ID" value="GPLIN_001471600"/>
</dbReference>
<dbReference type="PANTHER" id="PTHR46088">
    <property type="entry name" value="TUBULIN--TYROSINE LIGASE-LIKE PROTEIN 12"/>
    <property type="match status" value="1"/>
</dbReference>
<feature type="compositionally biased region" description="Polar residues" evidence="2">
    <location>
        <begin position="137"/>
        <end position="155"/>
    </location>
</feature>
<feature type="domain" description="Tubulin--tyrosine ligase-like protein 12 SET-like" evidence="3">
    <location>
        <begin position="64"/>
        <end position="120"/>
    </location>
</feature>
<dbReference type="AlphaFoldDB" id="A0A183CPA9"/>
<dbReference type="InterPro" id="IPR027749">
    <property type="entry name" value="TTLL12"/>
</dbReference>
<reference evidence="5" key="2">
    <citation type="submission" date="2016-06" db="UniProtKB">
        <authorList>
            <consortium name="WormBaseParasite"/>
        </authorList>
    </citation>
    <scope>IDENTIFICATION</scope>
</reference>
<evidence type="ECO:0000313" key="5">
    <source>
        <dbReference type="WBParaSite" id="GPLIN_001471600"/>
    </source>
</evidence>
<organism evidence="4 5">
    <name type="scientific">Globodera pallida</name>
    <name type="common">Potato cyst nematode worm</name>
    <name type="synonym">Heterodera pallida</name>
    <dbReference type="NCBI Taxonomy" id="36090"/>
    <lineage>
        <taxon>Eukaryota</taxon>
        <taxon>Metazoa</taxon>
        <taxon>Ecdysozoa</taxon>
        <taxon>Nematoda</taxon>
        <taxon>Chromadorea</taxon>
        <taxon>Rhabditida</taxon>
        <taxon>Tylenchina</taxon>
        <taxon>Tylenchomorpha</taxon>
        <taxon>Tylenchoidea</taxon>
        <taxon>Heteroderidae</taxon>
        <taxon>Heteroderinae</taxon>
        <taxon>Globodera</taxon>
    </lineage>
</organism>
<dbReference type="Gene3D" id="3.30.470.20">
    <property type="entry name" value="ATP-grasp fold, B domain"/>
    <property type="match status" value="1"/>
</dbReference>
<keyword evidence="4" id="KW-1185">Reference proteome</keyword>
<dbReference type="InterPro" id="IPR004344">
    <property type="entry name" value="TTL/TTLL_fam"/>
</dbReference>
<dbReference type="Pfam" id="PF03133">
    <property type="entry name" value="TTL"/>
    <property type="match status" value="1"/>
</dbReference>
<dbReference type="Pfam" id="PF25556">
    <property type="entry name" value="SET_TTL"/>
    <property type="match status" value="2"/>
</dbReference>
<dbReference type="PROSITE" id="PS51221">
    <property type="entry name" value="TTL"/>
    <property type="match status" value="1"/>
</dbReference>
<dbReference type="GO" id="GO:0019098">
    <property type="term" value="P:reproductive behavior"/>
    <property type="evidence" value="ECO:0007669"/>
    <property type="project" value="UniProtKB-ARBA"/>
</dbReference>
<name>A0A183CPA9_GLOPA</name>
<evidence type="ECO:0000259" key="3">
    <source>
        <dbReference type="Pfam" id="PF25556"/>
    </source>
</evidence>
<dbReference type="GO" id="GO:0005737">
    <property type="term" value="C:cytoplasm"/>
    <property type="evidence" value="ECO:0007669"/>
    <property type="project" value="TreeGrafter"/>
</dbReference>
<accession>A0A183CPA9</accession>
<evidence type="ECO:0000256" key="1">
    <source>
        <dbReference type="ARBA" id="ARBA00006820"/>
    </source>
</evidence>
<evidence type="ECO:0000256" key="2">
    <source>
        <dbReference type="SAM" id="MobiDB-lite"/>
    </source>
</evidence>
<feature type="region of interest" description="Disordered" evidence="2">
    <location>
        <begin position="134"/>
        <end position="155"/>
    </location>
</feature>
<feature type="domain" description="Tubulin--tyrosine ligase-like protein 12 SET-like" evidence="3">
    <location>
        <begin position="155"/>
        <end position="265"/>
    </location>
</feature>